<evidence type="ECO:0000313" key="1">
    <source>
        <dbReference type="EMBL" id="STV68471.1"/>
    </source>
</evidence>
<accession>A0A378CDG1</accession>
<dbReference type="Proteomes" id="UP000255239">
    <property type="component" value="Unassembled WGS sequence"/>
</dbReference>
<evidence type="ECO:0000313" key="2">
    <source>
        <dbReference type="Proteomes" id="UP000255239"/>
    </source>
</evidence>
<dbReference type="RefSeq" id="WP_151373909.1">
    <property type="nucleotide sequence ID" value="NZ_CP153654.1"/>
</dbReference>
<dbReference type="AlphaFoldDB" id="A0A378CDG1"/>
<organism evidence="1 2">
    <name type="scientific">Klebsiella pneumoniae</name>
    <dbReference type="NCBI Taxonomy" id="573"/>
    <lineage>
        <taxon>Bacteria</taxon>
        <taxon>Pseudomonadati</taxon>
        <taxon>Pseudomonadota</taxon>
        <taxon>Gammaproteobacteria</taxon>
        <taxon>Enterobacterales</taxon>
        <taxon>Enterobacteriaceae</taxon>
        <taxon>Klebsiella/Raoultella group</taxon>
        <taxon>Klebsiella</taxon>
        <taxon>Klebsiella pneumoniae complex</taxon>
    </lineage>
</organism>
<reference evidence="1 2" key="1">
    <citation type="submission" date="2018-06" db="EMBL/GenBank/DDBJ databases">
        <authorList>
            <consortium name="Pathogen Informatics"/>
            <person name="Doyle S."/>
        </authorList>
    </citation>
    <scope>NUCLEOTIDE SEQUENCE [LARGE SCALE GENOMIC DNA]</scope>
    <source>
        <strain evidence="1 2">NCTC11679</strain>
    </source>
</reference>
<dbReference type="EMBL" id="UGMG01000001">
    <property type="protein sequence ID" value="STV68471.1"/>
    <property type="molecule type" value="Genomic_DNA"/>
</dbReference>
<sequence length="260" mass="27348">MSLDLVMGDSVFASGIGIDVPVSENLLSFGLGGDLFGVNLVEDGVQPTIVGAPARLDAYSTLLGPGGYLDLNIKESENFTYFAVFKLWNSGGGGNTQLIGTFQSYAADGTTAVVGSGIVLEAQGYRDVICSTYDGGTGSSSANNVIITDVSDLPTTEAAASWRCLIGCYDGTGINGTPRLKRIMDKTSGKSGSSLTPTGVVRDMRGTSTIRVGNTGPRVTQTKSLAFMGYACYDRQLTNTEMDLMYNRFKDIGEVQGMSL</sequence>
<gene>
    <name evidence="1" type="ORF">NCTC11679_04225</name>
</gene>
<name>A0A378CDG1_KLEPN</name>
<proteinExistence type="predicted"/>
<protein>
    <submittedName>
        <fullName evidence="1">Uncharacterized protein</fullName>
    </submittedName>
</protein>